<dbReference type="Gene3D" id="1.20.1280.50">
    <property type="match status" value="1"/>
</dbReference>
<accession>A0A9P6UWE9</accession>
<evidence type="ECO:0000313" key="3">
    <source>
        <dbReference type="EMBL" id="KAG0322321.1"/>
    </source>
</evidence>
<comment type="caution">
    <text evidence="3">The sequence shown here is derived from an EMBL/GenBank/DDBJ whole genome shotgun (WGS) entry which is preliminary data.</text>
</comment>
<name>A0A9P6UWE9_9FUNG</name>
<keyword evidence="4" id="KW-1185">Reference proteome</keyword>
<dbReference type="SUPFAM" id="SSF81383">
    <property type="entry name" value="F-box domain"/>
    <property type="match status" value="1"/>
</dbReference>
<dbReference type="PROSITE" id="PS50181">
    <property type="entry name" value="FBOX"/>
    <property type="match status" value="1"/>
</dbReference>
<dbReference type="InterPro" id="IPR001810">
    <property type="entry name" value="F-box_dom"/>
</dbReference>
<sequence>MSQRAPSRTSFTESINSPDWPHRNDALRKLVACCDEGDLQVLHRLLGQTSQSGYDLVSALPFEVSHHLLLYLDGMDLIRCQAVCKSWRGIIQNNDALWRAKVRDWDPAECTLLKDAMDYRLLFPRASYQHLPTMHESLNEYPPLAELDSLLNRIESRPGFIGWKEAVVQELVLKQNWKWGRYVHQLTTSLTMDVKPVLLAWPWLILVDNWPRVHKISLDGYRGVRYQEFPQENGRYYQVMEVPRGHGSVSCIAWDSTALTVSRASLLAETNDSEERQLLPLALGSYLRMCDPETGTFETLPTVLHGFALHLCYLRDKIISVSLDGHVVFFPKTPPFLPIRSSSVNTKVLQVVAVDFGSRTFERREGDLMQTWQGAVCLAHEDGVIIKDEQSNMLCQVLLDLGVKLIHIQAIADNTWPYRNELLILYEEPNTRQRLVLCVQMGPGYREEISRRLLAPSFSLGRGGDARDSIAMCRDRIGIVSHRNCSSDLGHYCVLRLLDLKQDMAVSTEYIRTESVEEDEAVSDGSNNDDGIHGYSEDEVDDGGGGGRKLKRGRVHIRGRAIRLDYSTVNKAAYRILALDHARIVLGVGPRTVKILYLV</sequence>
<evidence type="ECO:0000313" key="4">
    <source>
        <dbReference type="Proteomes" id="UP000823405"/>
    </source>
</evidence>
<feature type="region of interest" description="Disordered" evidence="1">
    <location>
        <begin position="515"/>
        <end position="547"/>
    </location>
</feature>
<dbReference type="InterPro" id="IPR036047">
    <property type="entry name" value="F-box-like_dom_sf"/>
</dbReference>
<reference evidence="3" key="1">
    <citation type="journal article" date="2020" name="Fungal Divers.">
        <title>Resolving the Mortierellaceae phylogeny through synthesis of multi-gene phylogenetics and phylogenomics.</title>
        <authorList>
            <person name="Vandepol N."/>
            <person name="Liber J."/>
            <person name="Desiro A."/>
            <person name="Na H."/>
            <person name="Kennedy M."/>
            <person name="Barry K."/>
            <person name="Grigoriev I.V."/>
            <person name="Miller A.N."/>
            <person name="O'Donnell K."/>
            <person name="Stajich J.E."/>
            <person name="Bonito G."/>
        </authorList>
    </citation>
    <scope>NUCLEOTIDE SEQUENCE</scope>
    <source>
        <strain evidence="3">NVP60</strain>
    </source>
</reference>
<dbReference type="Pfam" id="PF12937">
    <property type="entry name" value="F-box-like"/>
    <property type="match status" value="1"/>
</dbReference>
<organism evidence="3 4">
    <name type="scientific">Linnemannia gamsii</name>
    <dbReference type="NCBI Taxonomy" id="64522"/>
    <lineage>
        <taxon>Eukaryota</taxon>
        <taxon>Fungi</taxon>
        <taxon>Fungi incertae sedis</taxon>
        <taxon>Mucoromycota</taxon>
        <taxon>Mortierellomycotina</taxon>
        <taxon>Mortierellomycetes</taxon>
        <taxon>Mortierellales</taxon>
        <taxon>Mortierellaceae</taxon>
        <taxon>Linnemannia</taxon>
    </lineage>
</organism>
<evidence type="ECO:0000256" key="1">
    <source>
        <dbReference type="SAM" id="MobiDB-lite"/>
    </source>
</evidence>
<dbReference type="AlphaFoldDB" id="A0A9P6UWE9"/>
<dbReference type="SMART" id="SM00256">
    <property type="entry name" value="FBOX"/>
    <property type="match status" value="1"/>
</dbReference>
<gene>
    <name evidence="3" type="ORF">BGZ97_007409</name>
</gene>
<dbReference type="EMBL" id="JAAAIN010000033">
    <property type="protein sequence ID" value="KAG0322321.1"/>
    <property type="molecule type" value="Genomic_DNA"/>
</dbReference>
<evidence type="ECO:0000259" key="2">
    <source>
        <dbReference type="PROSITE" id="PS50181"/>
    </source>
</evidence>
<feature type="domain" description="F-box" evidence="2">
    <location>
        <begin position="54"/>
        <end position="101"/>
    </location>
</feature>
<proteinExistence type="predicted"/>
<dbReference type="Proteomes" id="UP000823405">
    <property type="component" value="Unassembled WGS sequence"/>
</dbReference>
<protein>
    <recommendedName>
        <fullName evidence="2">F-box domain-containing protein</fullName>
    </recommendedName>
</protein>
<dbReference type="OrthoDB" id="10257471at2759"/>